<dbReference type="GO" id="GO:0030170">
    <property type="term" value="F:pyridoxal phosphate binding"/>
    <property type="evidence" value="ECO:0007669"/>
    <property type="project" value="InterPro"/>
</dbReference>
<organism evidence="2 4">
    <name type="scientific">Paenibacillus barcinonensis</name>
    <dbReference type="NCBI Taxonomy" id="198119"/>
    <lineage>
        <taxon>Bacteria</taxon>
        <taxon>Bacillati</taxon>
        <taxon>Bacillota</taxon>
        <taxon>Bacilli</taxon>
        <taxon>Bacillales</taxon>
        <taxon>Paenibacillaceae</taxon>
        <taxon>Paenibacillus</taxon>
    </lineage>
</organism>
<dbReference type="PANTHER" id="PTHR30212:SF4">
    <property type="entry name" value="MOSC DOMAIN-CONTAINING PROTEIN"/>
    <property type="match status" value="1"/>
</dbReference>
<dbReference type="InterPro" id="IPR005302">
    <property type="entry name" value="MoCF_Sase_C"/>
</dbReference>
<evidence type="ECO:0000313" key="4">
    <source>
        <dbReference type="Proteomes" id="UP000247790"/>
    </source>
</evidence>
<dbReference type="Pfam" id="PF03473">
    <property type="entry name" value="MOSC"/>
    <property type="match status" value="1"/>
</dbReference>
<dbReference type="EMBL" id="QJSW01000001">
    <property type="protein sequence ID" value="PYE52654.1"/>
    <property type="molecule type" value="Genomic_DNA"/>
</dbReference>
<evidence type="ECO:0000313" key="3">
    <source>
        <dbReference type="EMBL" id="QKS60380.1"/>
    </source>
</evidence>
<dbReference type="EMBL" id="CP054614">
    <property type="protein sequence ID" value="QKS60380.1"/>
    <property type="molecule type" value="Genomic_DNA"/>
</dbReference>
<dbReference type="InterPro" id="IPR011037">
    <property type="entry name" value="Pyrv_Knase-like_insert_dom_sf"/>
</dbReference>
<dbReference type="OrthoDB" id="9786134at2"/>
<dbReference type="PANTHER" id="PTHR30212">
    <property type="entry name" value="PROTEIN YIIM"/>
    <property type="match status" value="1"/>
</dbReference>
<sequence length="239" mass="26559">MRLKPESDLITEKESTAVLAINVGQPRPLPGQKHEVLSGIMKHPVSTPVFLSFTGMSGDAQADLVHHGGPDKAVCVYDYSRYAVLERLMNRKLNWGAFGENLTVTGCAEEEVRIGDIFQLGDAQMQVSQPRQPCFKLGARYDYKELPVYFQESGHTGFYFRVLQEGQVALGSQFRKIHTDPSSMTVLEANRIMHQGKQNVEGIQMLLALPALSESWRQTLLKRLNKLGSNGDSSPQVGI</sequence>
<dbReference type="InterPro" id="IPR005163">
    <property type="entry name" value="Tri_helical_YiiM-like"/>
</dbReference>
<reference evidence="2 4" key="1">
    <citation type="submission" date="2018-06" db="EMBL/GenBank/DDBJ databases">
        <title>Genomic Encyclopedia of Type Strains, Phase III (KMG-III): the genomes of soil and plant-associated and newly described type strains.</title>
        <authorList>
            <person name="Whitman W."/>
        </authorList>
    </citation>
    <scope>NUCLEOTIDE SEQUENCE [LARGE SCALE GENOMIC DNA]</scope>
    <source>
        <strain evidence="2 4">CECT 7022</strain>
    </source>
</reference>
<dbReference type="Proteomes" id="UP000247790">
    <property type="component" value="Unassembled WGS sequence"/>
</dbReference>
<keyword evidence="5" id="KW-1185">Reference proteome</keyword>
<evidence type="ECO:0000313" key="2">
    <source>
        <dbReference type="EMBL" id="PYE52654.1"/>
    </source>
</evidence>
<reference evidence="3 5" key="2">
    <citation type="submission" date="2020-06" db="EMBL/GenBank/DDBJ databases">
        <title>Complete genome of Paenibacillus barcinonensis KACC11450.</title>
        <authorList>
            <person name="Kim M."/>
            <person name="Park Y.-J."/>
            <person name="Shin J.-H."/>
        </authorList>
    </citation>
    <scope>NUCLEOTIDE SEQUENCE [LARGE SCALE GENOMIC DNA]</scope>
    <source>
        <strain evidence="3 5">KACC11450</strain>
    </source>
</reference>
<proteinExistence type="predicted"/>
<dbReference type="GO" id="GO:0030151">
    <property type="term" value="F:molybdenum ion binding"/>
    <property type="evidence" value="ECO:0007669"/>
    <property type="project" value="InterPro"/>
</dbReference>
<name>A0A2V4VYN9_PAEBA</name>
<protein>
    <submittedName>
        <fullName evidence="2 3">MOSC domain-containing protein</fullName>
    </submittedName>
</protein>
<feature type="domain" description="MOSC" evidence="1">
    <location>
        <begin position="43"/>
        <end position="177"/>
    </location>
</feature>
<evidence type="ECO:0000259" key="1">
    <source>
        <dbReference type="PROSITE" id="PS51340"/>
    </source>
</evidence>
<dbReference type="SUPFAM" id="SSF50800">
    <property type="entry name" value="PK beta-barrel domain-like"/>
    <property type="match status" value="1"/>
</dbReference>
<dbReference type="GO" id="GO:0003824">
    <property type="term" value="F:catalytic activity"/>
    <property type="evidence" value="ECO:0007669"/>
    <property type="project" value="InterPro"/>
</dbReference>
<gene>
    <name evidence="2" type="ORF">DFQ00_101594</name>
    <name evidence="3" type="ORF">HUB98_25380</name>
</gene>
<dbReference type="InterPro" id="IPR052353">
    <property type="entry name" value="Benzoxazolinone_Detox_Enz"/>
</dbReference>
<dbReference type="Proteomes" id="UP000509327">
    <property type="component" value="Chromosome"/>
</dbReference>
<evidence type="ECO:0000313" key="5">
    <source>
        <dbReference type="Proteomes" id="UP000509327"/>
    </source>
</evidence>
<dbReference type="Pfam" id="PF03475">
    <property type="entry name" value="YiiM_3-alpha"/>
    <property type="match status" value="1"/>
</dbReference>
<dbReference type="PROSITE" id="PS51340">
    <property type="entry name" value="MOSC"/>
    <property type="match status" value="1"/>
</dbReference>
<dbReference type="AlphaFoldDB" id="A0A2V4VYN9"/>
<accession>A0A2V4VYN9</accession>
<dbReference type="Gene3D" id="2.40.33.20">
    <property type="entry name" value="PK beta-barrel domain-like"/>
    <property type="match status" value="1"/>
</dbReference>